<name>A0ABY7NGS3_9MICO</name>
<dbReference type="EC" id="1.1.1.1" evidence="3"/>
<dbReference type="InterPro" id="IPR002328">
    <property type="entry name" value="ADH_Zn_CS"/>
</dbReference>
<dbReference type="Gene3D" id="3.90.180.10">
    <property type="entry name" value="Medium-chain alcohol dehydrogenases, catalytic domain"/>
    <property type="match status" value="1"/>
</dbReference>
<dbReference type="PANTHER" id="PTHR42940">
    <property type="entry name" value="ALCOHOL DEHYDROGENASE 1-RELATED"/>
    <property type="match status" value="1"/>
</dbReference>
<dbReference type="InterPro" id="IPR011032">
    <property type="entry name" value="GroES-like_sf"/>
</dbReference>
<sequence length="374" mass="39159">MNHLVPPLRVAATGHCRPERSRGIQEVTVKAVRIHSYGANPTLDEVPEPEILGPWDVLVDVGAAGLCRTDLHIIEGQWDPIQHPHLPYILGHENAGWVRACGSAVHNVAVGDTVIMHPLTSCGLCPACREGQDSHCENATFPGINVDGGMAEVLRTNARAVVKLDPALQPRDVAALADAGLTAYHAVRKAAPVLFPGSHAVVIGSGGLGHIGVQSLAAITSAEITVVDRSEAALELAGQIGAHHTVLATSDAAVEKAVAEITGGGAHIVFDFVGERGAELLAPKLLRNRGSHYVIGYGGTVSLPTIEIISREINVIGNLVGTYTDLVELMTLTAQGKVTLHTAVYPLEAANDAIADLESGRLVGRGILVPGRTM</sequence>
<dbReference type="SMART" id="SM00829">
    <property type="entry name" value="PKS_ER"/>
    <property type="match status" value="1"/>
</dbReference>
<evidence type="ECO:0000256" key="2">
    <source>
        <dbReference type="ARBA" id="ARBA00008072"/>
    </source>
</evidence>
<keyword evidence="6" id="KW-0560">Oxidoreductase</keyword>
<keyword evidence="5 9" id="KW-0862">Zinc</keyword>
<reference evidence="11 12" key="1">
    <citation type="submission" date="2021-05" db="EMBL/GenBank/DDBJ databases">
        <authorList>
            <person name="Kumar R."/>
            <person name="Kumar A."/>
            <person name="Mukhia S."/>
        </authorList>
    </citation>
    <scope>NUCLEOTIDE SEQUENCE [LARGE SCALE GENOMIC DNA]</scope>
    <source>
        <strain evidence="11 12">ERMR7:08</strain>
    </source>
</reference>
<evidence type="ECO:0000256" key="6">
    <source>
        <dbReference type="ARBA" id="ARBA00023002"/>
    </source>
</evidence>
<comment type="cofactor">
    <cofactor evidence="1 9">
        <name>Zn(2+)</name>
        <dbReference type="ChEBI" id="CHEBI:29105"/>
    </cofactor>
</comment>
<comment type="catalytic activity">
    <reaction evidence="7">
        <text>a secondary alcohol + NAD(+) = a ketone + NADH + H(+)</text>
        <dbReference type="Rhea" id="RHEA:10740"/>
        <dbReference type="ChEBI" id="CHEBI:15378"/>
        <dbReference type="ChEBI" id="CHEBI:17087"/>
        <dbReference type="ChEBI" id="CHEBI:35681"/>
        <dbReference type="ChEBI" id="CHEBI:57540"/>
        <dbReference type="ChEBI" id="CHEBI:57945"/>
        <dbReference type="EC" id="1.1.1.1"/>
    </reaction>
</comment>
<comment type="catalytic activity">
    <reaction evidence="8">
        <text>a primary alcohol + NAD(+) = an aldehyde + NADH + H(+)</text>
        <dbReference type="Rhea" id="RHEA:10736"/>
        <dbReference type="ChEBI" id="CHEBI:15378"/>
        <dbReference type="ChEBI" id="CHEBI:15734"/>
        <dbReference type="ChEBI" id="CHEBI:17478"/>
        <dbReference type="ChEBI" id="CHEBI:57540"/>
        <dbReference type="ChEBI" id="CHEBI:57945"/>
        <dbReference type="EC" id="1.1.1.1"/>
    </reaction>
</comment>
<evidence type="ECO:0000256" key="1">
    <source>
        <dbReference type="ARBA" id="ARBA00001947"/>
    </source>
</evidence>
<comment type="similarity">
    <text evidence="2 9">Belongs to the zinc-containing alcohol dehydrogenase family.</text>
</comment>
<evidence type="ECO:0000256" key="8">
    <source>
        <dbReference type="ARBA" id="ARBA00049243"/>
    </source>
</evidence>
<dbReference type="SUPFAM" id="SSF51735">
    <property type="entry name" value="NAD(P)-binding Rossmann-fold domains"/>
    <property type="match status" value="1"/>
</dbReference>
<organism evidence="11 12">
    <name type="scientific">Cryobacterium breve</name>
    <dbReference type="NCBI Taxonomy" id="1259258"/>
    <lineage>
        <taxon>Bacteria</taxon>
        <taxon>Bacillati</taxon>
        <taxon>Actinomycetota</taxon>
        <taxon>Actinomycetes</taxon>
        <taxon>Micrococcales</taxon>
        <taxon>Microbacteriaceae</taxon>
        <taxon>Cryobacterium</taxon>
    </lineage>
</organism>
<accession>A0ABY7NGS3</accession>
<dbReference type="EMBL" id="CP075584">
    <property type="protein sequence ID" value="WBM81444.1"/>
    <property type="molecule type" value="Genomic_DNA"/>
</dbReference>
<dbReference type="InterPro" id="IPR013154">
    <property type="entry name" value="ADH-like_N"/>
</dbReference>
<dbReference type="SUPFAM" id="SSF50129">
    <property type="entry name" value="GroES-like"/>
    <property type="match status" value="1"/>
</dbReference>
<dbReference type="PROSITE" id="PS00059">
    <property type="entry name" value="ADH_ZINC"/>
    <property type="match status" value="1"/>
</dbReference>
<evidence type="ECO:0000313" key="11">
    <source>
        <dbReference type="EMBL" id="WBM81444.1"/>
    </source>
</evidence>
<dbReference type="CDD" id="cd05284">
    <property type="entry name" value="arabinose_DH_like"/>
    <property type="match status" value="1"/>
</dbReference>
<evidence type="ECO:0000259" key="10">
    <source>
        <dbReference type="SMART" id="SM00829"/>
    </source>
</evidence>
<feature type="domain" description="Enoyl reductase (ER)" evidence="10">
    <location>
        <begin position="38"/>
        <end position="368"/>
    </location>
</feature>
<dbReference type="Proteomes" id="UP001212421">
    <property type="component" value="Chromosome"/>
</dbReference>
<gene>
    <name evidence="11" type="ORF">KIV56_06625</name>
</gene>
<evidence type="ECO:0000256" key="3">
    <source>
        <dbReference type="ARBA" id="ARBA00013190"/>
    </source>
</evidence>
<evidence type="ECO:0000256" key="5">
    <source>
        <dbReference type="ARBA" id="ARBA00022833"/>
    </source>
</evidence>
<evidence type="ECO:0000256" key="7">
    <source>
        <dbReference type="ARBA" id="ARBA00049164"/>
    </source>
</evidence>
<proteinExistence type="inferred from homology"/>
<dbReference type="InterPro" id="IPR020843">
    <property type="entry name" value="ER"/>
</dbReference>
<evidence type="ECO:0000313" key="12">
    <source>
        <dbReference type="Proteomes" id="UP001212421"/>
    </source>
</evidence>
<evidence type="ECO:0000256" key="4">
    <source>
        <dbReference type="ARBA" id="ARBA00022723"/>
    </source>
</evidence>
<dbReference type="Pfam" id="PF08240">
    <property type="entry name" value="ADH_N"/>
    <property type="match status" value="1"/>
</dbReference>
<keyword evidence="4 9" id="KW-0479">Metal-binding</keyword>
<dbReference type="InterPro" id="IPR036291">
    <property type="entry name" value="NAD(P)-bd_dom_sf"/>
</dbReference>
<keyword evidence="12" id="KW-1185">Reference proteome</keyword>
<protein>
    <recommendedName>
        <fullName evidence="3">alcohol dehydrogenase</fullName>
        <ecNumber evidence="3">1.1.1.1</ecNumber>
    </recommendedName>
</protein>
<dbReference type="Gene3D" id="3.40.50.720">
    <property type="entry name" value="NAD(P)-binding Rossmann-like Domain"/>
    <property type="match status" value="1"/>
</dbReference>
<dbReference type="PANTHER" id="PTHR42940:SF8">
    <property type="entry name" value="VACUOLAR PROTEIN SORTING-ASSOCIATED PROTEIN 11"/>
    <property type="match status" value="1"/>
</dbReference>
<evidence type="ECO:0000256" key="9">
    <source>
        <dbReference type="RuleBase" id="RU361277"/>
    </source>
</evidence>
<dbReference type="InterPro" id="IPR013149">
    <property type="entry name" value="ADH-like_C"/>
</dbReference>
<dbReference type="Pfam" id="PF00107">
    <property type="entry name" value="ADH_zinc_N"/>
    <property type="match status" value="1"/>
</dbReference>